<evidence type="ECO:0000256" key="6">
    <source>
        <dbReference type="ARBA" id="ARBA00022989"/>
    </source>
</evidence>
<keyword evidence="6 8" id="KW-1133">Transmembrane helix</keyword>
<evidence type="ECO:0000256" key="1">
    <source>
        <dbReference type="ARBA" id="ARBA00004651"/>
    </source>
</evidence>
<proteinExistence type="inferred from homology"/>
<keyword evidence="4" id="KW-1003">Cell membrane</keyword>
<dbReference type="PANTHER" id="PTHR30294:SF29">
    <property type="entry name" value="MULTIDRUG ABC TRANSPORTER PERMEASE YBHS-RELATED"/>
    <property type="match status" value="1"/>
</dbReference>
<evidence type="ECO:0000313" key="10">
    <source>
        <dbReference type="EMBL" id="MBT2161588.1"/>
    </source>
</evidence>
<keyword evidence="5 8" id="KW-0812">Transmembrane</keyword>
<reference evidence="11" key="2">
    <citation type="submission" date="2023-07" db="EMBL/GenBank/DDBJ databases">
        <title>Zobellia barbeyronii sp. nov., a new marine flavobacterium, isolated from green and red algae.</title>
        <authorList>
            <person name="Nedashkovskaya O.I."/>
            <person name="Otstavnykh N."/>
            <person name="Zhukova N."/>
            <person name="Guzev K."/>
            <person name="Chausova V."/>
            <person name="Tekutyeva L."/>
            <person name="Mikhailov V."/>
            <person name="Isaeva M."/>
        </authorList>
    </citation>
    <scope>NUCLEOTIDE SEQUENCE [LARGE SCALE GENOMIC DNA]</scope>
    <source>
        <strain evidence="11">KMM 6746</strain>
    </source>
</reference>
<feature type="transmembrane region" description="Helical" evidence="8">
    <location>
        <begin position="227"/>
        <end position="251"/>
    </location>
</feature>
<dbReference type="InterPro" id="IPR013525">
    <property type="entry name" value="ABC2_TM"/>
</dbReference>
<evidence type="ECO:0000256" key="4">
    <source>
        <dbReference type="ARBA" id="ARBA00022475"/>
    </source>
</evidence>
<dbReference type="RefSeq" id="WP_214611743.1">
    <property type="nucleotide sequence ID" value="NZ_JACATN010000003.1"/>
</dbReference>
<dbReference type="InterPro" id="IPR047817">
    <property type="entry name" value="ABC2_TM_bact-type"/>
</dbReference>
<reference evidence="10 11" key="1">
    <citation type="submission" date="2020-06" db="EMBL/GenBank/DDBJ databases">
        <authorList>
            <person name="Isaeva M.P."/>
            <person name="Chernysheva N.Y."/>
        </authorList>
    </citation>
    <scope>NUCLEOTIDE SEQUENCE [LARGE SCALE GENOMIC DNA]</scope>
    <source>
        <strain evidence="10 11">KMM 6746</strain>
    </source>
</reference>
<comment type="caution">
    <text evidence="10">The sequence shown here is derived from an EMBL/GenBank/DDBJ whole genome shotgun (WGS) entry which is preliminary data.</text>
</comment>
<feature type="transmembrane region" description="Helical" evidence="8">
    <location>
        <begin position="349"/>
        <end position="367"/>
    </location>
</feature>
<dbReference type="PANTHER" id="PTHR30294">
    <property type="entry name" value="MEMBRANE COMPONENT OF ABC TRANSPORTER YHHJ-RELATED"/>
    <property type="match status" value="1"/>
</dbReference>
<accession>A0ABS5WDX1</accession>
<feature type="transmembrane region" description="Helical" evidence="8">
    <location>
        <begin position="174"/>
        <end position="195"/>
    </location>
</feature>
<evidence type="ECO:0000256" key="3">
    <source>
        <dbReference type="ARBA" id="ARBA00022448"/>
    </source>
</evidence>
<name>A0ABS5WDX1_9FLAO</name>
<dbReference type="EMBL" id="JACATN010000003">
    <property type="protein sequence ID" value="MBT2161588.1"/>
    <property type="molecule type" value="Genomic_DNA"/>
</dbReference>
<dbReference type="InterPro" id="IPR051449">
    <property type="entry name" value="ABC-2_transporter_component"/>
</dbReference>
<keyword evidence="11" id="KW-1185">Reference proteome</keyword>
<protein>
    <submittedName>
        <fullName evidence="10">ABC transporter permease</fullName>
    </submittedName>
</protein>
<keyword evidence="7 8" id="KW-0472">Membrane</keyword>
<comment type="subcellular location">
    <subcellularLocation>
        <location evidence="1">Cell membrane</location>
        <topology evidence="1">Multi-pass membrane protein</topology>
    </subcellularLocation>
</comment>
<feature type="transmembrane region" description="Helical" evidence="8">
    <location>
        <begin position="288"/>
        <end position="309"/>
    </location>
</feature>
<evidence type="ECO:0000256" key="5">
    <source>
        <dbReference type="ARBA" id="ARBA00022692"/>
    </source>
</evidence>
<feature type="domain" description="ABC transmembrane type-2" evidence="9">
    <location>
        <begin position="145"/>
        <end position="370"/>
    </location>
</feature>
<evidence type="ECO:0000259" key="9">
    <source>
        <dbReference type="PROSITE" id="PS51012"/>
    </source>
</evidence>
<dbReference type="Gene3D" id="3.40.1710.10">
    <property type="entry name" value="abc type-2 transporter like domain"/>
    <property type="match status" value="1"/>
</dbReference>
<dbReference type="PROSITE" id="PS51012">
    <property type="entry name" value="ABC_TM2"/>
    <property type="match status" value="1"/>
</dbReference>
<organism evidence="10 11">
    <name type="scientific">Zobellia barbeyronii</name>
    <dbReference type="NCBI Taxonomy" id="2748009"/>
    <lineage>
        <taxon>Bacteria</taxon>
        <taxon>Pseudomonadati</taxon>
        <taxon>Bacteroidota</taxon>
        <taxon>Flavobacteriia</taxon>
        <taxon>Flavobacteriales</taxon>
        <taxon>Flavobacteriaceae</taxon>
        <taxon>Zobellia</taxon>
    </lineage>
</organism>
<keyword evidence="3" id="KW-0813">Transport</keyword>
<evidence type="ECO:0000256" key="2">
    <source>
        <dbReference type="ARBA" id="ARBA00007783"/>
    </source>
</evidence>
<gene>
    <name evidence="10" type="ORF">HW347_09940</name>
</gene>
<evidence type="ECO:0000256" key="7">
    <source>
        <dbReference type="ARBA" id="ARBA00023136"/>
    </source>
</evidence>
<sequence length="371" mass="41533">MRIIRFIIVKEFIQIFRNPLLVLIILSQPFIQVLLLGTAGGDINYASVYVVDEDLSSTSREIISKMEGSDFFDIRGAALTMDEAYKVMEYKNINLIVHFPPNFEKKLIKEHSSKVQLVTNAIDAITASLTYAYSSEIIGAVNKDVAIKWGSKSLSNKASTVSIPYSYWYNRALISQYIMVPAMCVAMVVMITILLSGMNIVKEKEIGTMEQLNVTPMRKTHFIMGKIIPVWIINIVLLAIGLILSSLVFHVPVVGSLWLVFFLSGVVMFLLLAVGVLISVISNTQQQAMFFTFFIIMIFVIFGDFITPIDNMPSWGKAMADLNPQAYYSRMIHLVITKGSGIKDILPDLLKVSGLTFATLAVSLWIFNKKD</sequence>
<feature type="transmembrane region" description="Helical" evidence="8">
    <location>
        <begin position="20"/>
        <end position="39"/>
    </location>
</feature>
<comment type="similarity">
    <text evidence="2">Belongs to the ABC-2 integral membrane protein family.</text>
</comment>
<evidence type="ECO:0000256" key="8">
    <source>
        <dbReference type="SAM" id="Phobius"/>
    </source>
</evidence>
<evidence type="ECO:0000313" key="11">
    <source>
        <dbReference type="Proteomes" id="UP000740413"/>
    </source>
</evidence>
<feature type="transmembrane region" description="Helical" evidence="8">
    <location>
        <begin position="257"/>
        <end position="281"/>
    </location>
</feature>
<dbReference type="Pfam" id="PF12698">
    <property type="entry name" value="ABC2_membrane_3"/>
    <property type="match status" value="1"/>
</dbReference>
<dbReference type="Proteomes" id="UP000740413">
    <property type="component" value="Unassembled WGS sequence"/>
</dbReference>